<dbReference type="EMBL" id="SRID01000199">
    <property type="protein sequence ID" value="TGB03151.1"/>
    <property type="molecule type" value="Genomic_DNA"/>
</dbReference>
<proteinExistence type="predicted"/>
<dbReference type="SUPFAM" id="SSF160719">
    <property type="entry name" value="gpW/gp25-like"/>
    <property type="match status" value="1"/>
</dbReference>
<comment type="caution">
    <text evidence="3">The sequence shown here is derived from an EMBL/GenBank/DDBJ whole genome shotgun (WGS) entry which is preliminary data.</text>
</comment>
<dbReference type="InterPro" id="IPR007048">
    <property type="entry name" value="IraD/Gp25-like"/>
</dbReference>
<evidence type="ECO:0000256" key="1">
    <source>
        <dbReference type="SAM" id="MobiDB-lite"/>
    </source>
</evidence>
<keyword evidence="4" id="KW-1185">Reference proteome</keyword>
<feature type="domain" description="IraD/Gp25-like" evidence="2">
    <location>
        <begin position="69"/>
        <end position="132"/>
    </location>
</feature>
<dbReference type="OrthoDB" id="9802846at2"/>
<evidence type="ECO:0000259" key="2">
    <source>
        <dbReference type="Pfam" id="PF04965"/>
    </source>
</evidence>
<dbReference type="Gene3D" id="3.10.450.40">
    <property type="match status" value="1"/>
</dbReference>
<dbReference type="Pfam" id="PF04965">
    <property type="entry name" value="GPW_gp25"/>
    <property type="match status" value="1"/>
</dbReference>
<evidence type="ECO:0000313" key="4">
    <source>
        <dbReference type="Proteomes" id="UP000297948"/>
    </source>
</evidence>
<feature type="compositionally biased region" description="Basic residues" evidence="1">
    <location>
        <begin position="1"/>
        <end position="17"/>
    </location>
</feature>
<sequence length="171" mass="18802">MDRGRLRGRPVLGRRHPVGGGAEGGADRGPGARRGPGLAEGADRMSGGTGMRFPFRIHPGGGTARVADLERIDTELRHLLASRTGDRVMLRDYGAGVDHRRQEPDTAALRTLLRHDIERSLRRYLPQVRLVSPLTLSSVGDVLTITFEYTVVPLGAARRLTLPLDRSKERR</sequence>
<feature type="region of interest" description="Disordered" evidence="1">
    <location>
        <begin position="1"/>
        <end position="51"/>
    </location>
</feature>
<accession>A0A4Z0GYW9</accession>
<dbReference type="Proteomes" id="UP000297948">
    <property type="component" value="Unassembled WGS sequence"/>
</dbReference>
<dbReference type="AlphaFoldDB" id="A0A4Z0GYW9"/>
<evidence type="ECO:0000313" key="3">
    <source>
        <dbReference type="EMBL" id="TGB03151.1"/>
    </source>
</evidence>
<organism evidence="3 4">
    <name type="scientific">Streptomyces palmae</name>
    <dbReference type="NCBI Taxonomy" id="1701085"/>
    <lineage>
        <taxon>Bacteria</taxon>
        <taxon>Bacillati</taxon>
        <taxon>Actinomycetota</taxon>
        <taxon>Actinomycetes</taxon>
        <taxon>Kitasatosporales</taxon>
        <taxon>Streptomycetaceae</taxon>
        <taxon>Streptomyces</taxon>
    </lineage>
</organism>
<gene>
    <name evidence="3" type="ORF">E4099_19955</name>
</gene>
<reference evidence="3 4" key="1">
    <citation type="submission" date="2019-03" db="EMBL/GenBank/DDBJ databases">
        <authorList>
            <person name="Gonzalez-Pimentel J.L."/>
        </authorList>
    </citation>
    <scope>NUCLEOTIDE SEQUENCE [LARGE SCALE GENOMIC DNA]</scope>
    <source>
        <strain evidence="3 4">JCM 31289</strain>
    </source>
</reference>
<feature type="compositionally biased region" description="Gly residues" evidence="1">
    <location>
        <begin position="18"/>
        <end position="34"/>
    </location>
</feature>
<protein>
    <recommendedName>
        <fullName evidence="2">IraD/Gp25-like domain-containing protein</fullName>
    </recommendedName>
</protein>
<name>A0A4Z0GYW9_9ACTN</name>